<dbReference type="NCBIfam" id="TIGR00237">
    <property type="entry name" value="xseA"/>
    <property type="match status" value="1"/>
</dbReference>
<dbReference type="InterPro" id="IPR025824">
    <property type="entry name" value="OB-fold_nuc-bd_dom"/>
</dbReference>
<comment type="subcellular location">
    <subcellularLocation>
        <location evidence="5 6">Cytoplasm</location>
    </subcellularLocation>
</comment>
<feature type="coiled-coil region" evidence="7">
    <location>
        <begin position="322"/>
        <end position="387"/>
    </location>
</feature>
<evidence type="ECO:0000256" key="4">
    <source>
        <dbReference type="ARBA" id="ARBA00022839"/>
    </source>
</evidence>
<dbReference type="Pfam" id="PF13742">
    <property type="entry name" value="tRNA_anti_2"/>
    <property type="match status" value="1"/>
</dbReference>
<dbReference type="HAMAP" id="MF_00378">
    <property type="entry name" value="Exonuc_7_L"/>
    <property type="match status" value="1"/>
</dbReference>
<dbReference type="GO" id="GO:0003676">
    <property type="term" value="F:nucleic acid binding"/>
    <property type="evidence" value="ECO:0007669"/>
    <property type="project" value="InterPro"/>
</dbReference>
<comment type="function">
    <text evidence="5">Bidirectionally degrades single-stranded DNA into large acid-insoluble oligonucleotides, which are then degraded further into small acid-soluble oligonucleotides.</text>
</comment>
<organism evidence="10 11">
    <name type="scientific">Candidatus Nitrosoglobus terrae</name>
    <dbReference type="NCBI Taxonomy" id="1630141"/>
    <lineage>
        <taxon>Bacteria</taxon>
        <taxon>Pseudomonadati</taxon>
        <taxon>Pseudomonadota</taxon>
        <taxon>Gammaproteobacteria</taxon>
        <taxon>Chromatiales</taxon>
        <taxon>Chromatiaceae</taxon>
        <taxon>Candidatus Nitrosoglobus</taxon>
    </lineage>
</organism>
<dbReference type="GO" id="GO:0006308">
    <property type="term" value="P:DNA catabolic process"/>
    <property type="evidence" value="ECO:0007669"/>
    <property type="project" value="UniProtKB-UniRule"/>
</dbReference>
<dbReference type="EMBL" id="AP014836">
    <property type="protein sequence ID" value="BAW81074.1"/>
    <property type="molecule type" value="Genomic_DNA"/>
</dbReference>
<dbReference type="RefSeq" id="WP_096527553.1">
    <property type="nucleotide sequence ID" value="NZ_AP014836.1"/>
</dbReference>
<keyword evidence="1 5" id="KW-0963">Cytoplasm</keyword>
<proteinExistence type="inferred from homology"/>
<evidence type="ECO:0000313" key="10">
    <source>
        <dbReference type="EMBL" id="BAW81074.1"/>
    </source>
</evidence>
<evidence type="ECO:0000256" key="6">
    <source>
        <dbReference type="RuleBase" id="RU004355"/>
    </source>
</evidence>
<dbReference type="KEGG" id="ntt:TAO_1704"/>
<evidence type="ECO:0000313" key="11">
    <source>
        <dbReference type="Proteomes" id="UP000243679"/>
    </source>
</evidence>
<feature type="domain" description="OB-fold nucleic acid binding" evidence="9">
    <location>
        <begin position="15"/>
        <end position="107"/>
    </location>
</feature>
<accession>A0A1Q2SPL1</accession>
<comment type="similarity">
    <text evidence="5 6">Belongs to the XseA family.</text>
</comment>
<keyword evidence="2 5" id="KW-0540">Nuclease</keyword>
<feature type="domain" description="Exonuclease VII large subunit C-terminal" evidence="8">
    <location>
        <begin position="131"/>
        <end position="441"/>
    </location>
</feature>
<evidence type="ECO:0000256" key="3">
    <source>
        <dbReference type="ARBA" id="ARBA00022801"/>
    </source>
</evidence>
<dbReference type="OrthoDB" id="9802795at2"/>
<gene>
    <name evidence="5" type="primary">xseA</name>
    <name evidence="10" type="ORF">TAO_1704</name>
</gene>
<dbReference type="Proteomes" id="UP000243679">
    <property type="component" value="Chromosome"/>
</dbReference>
<evidence type="ECO:0000259" key="9">
    <source>
        <dbReference type="Pfam" id="PF13742"/>
    </source>
</evidence>
<evidence type="ECO:0000256" key="2">
    <source>
        <dbReference type="ARBA" id="ARBA00022722"/>
    </source>
</evidence>
<dbReference type="InterPro" id="IPR003753">
    <property type="entry name" value="Exonuc_VII_L"/>
</dbReference>
<evidence type="ECO:0000256" key="1">
    <source>
        <dbReference type="ARBA" id="ARBA00022490"/>
    </source>
</evidence>
<comment type="subunit">
    <text evidence="5">Heterooligomer composed of large and small subunits.</text>
</comment>
<keyword evidence="11" id="KW-1185">Reference proteome</keyword>
<keyword evidence="3 5" id="KW-0378">Hydrolase</keyword>
<dbReference type="GO" id="GO:0009318">
    <property type="term" value="C:exodeoxyribonuclease VII complex"/>
    <property type="evidence" value="ECO:0007669"/>
    <property type="project" value="UniProtKB-UniRule"/>
</dbReference>
<dbReference type="EC" id="3.1.11.6" evidence="5"/>
<dbReference type="CDD" id="cd04489">
    <property type="entry name" value="ExoVII_LU_OBF"/>
    <property type="match status" value="1"/>
</dbReference>
<dbReference type="GO" id="GO:0008855">
    <property type="term" value="F:exodeoxyribonuclease VII activity"/>
    <property type="evidence" value="ECO:0007669"/>
    <property type="project" value="UniProtKB-UniRule"/>
</dbReference>
<comment type="catalytic activity">
    <reaction evidence="5 6">
        <text>Exonucleolytic cleavage in either 5'- to 3'- or 3'- to 5'-direction to yield nucleoside 5'-phosphates.</text>
        <dbReference type="EC" id="3.1.11.6"/>
    </reaction>
</comment>
<dbReference type="PANTHER" id="PTHR30008:SF0">
    <property type="entry name" value="EXODEOXYRIBONUCLEASE 7 LARGE SUBUNIT"/>
    <property type="match status" value="1"/>
</dbReference>
<sequence>MDKHANSLQSKQNIYSISRLIHEARGILEQSFPLLWVAGEISNLSQPSSGHLYFTLKDKTAQVRCAMFRNRNHRLGFILANGIQVLACAQVSLYEARGEFQLIIESLEEAGDGALRRAFEALKYRLAAEGLFALEHKQPLPTLPQRIGVITSPSGAAICDILSVLKRRFPAIPVLIYPVPVQGEGAAQQIAAAISKADQRRDCDLLILARGGGSLEDLWAFNEAVLAYAIYHCTLPIICGVGHEIDFTIADLVADQRAPTPSAAAEMAVPDSREWYQRFAQLKQRLHLLCQQYLHYQNQQVKNLTARLRHPHSQQQALAQRVDELELRLNRAYITLNKERNMHLNHLIPRLKALSPPQQLKAYRLRLIELAQRLRNAKQRYLAQQQRRLEVAQRALQGISPLATLERGYAIVTGSTGIVRVAHQLQLGENIEVQFASSRIQGKVTKI</sequence>
<dbReference type="PANTHER" id="PTHR30008">
    <property type="entry name" value="EXODEOXYRIBONUCLEASE 7 LARGE SUBUNIT"/>
    <property type="match status" value="1"/>
</dbReference>
<evidence type="ECO:0000256" key="5">
    <source>
        <dbReference type="HAMAP-Rule" id="MF_00378"/>
    </source>
</evidence>
<name>A0A1Q2SPL1_9GAMM</name>
<evidence type="ECO:0000259" key="8">
    <source>
        <dbReference type="Pfam" id="PF02601"/>
    </source>
</evidence>
<dbReference type="InterPro" id="IPR020579">
    <property type="entry name" value="Exonuc_VII_lsu_C"/>
</dbReference>
<evidence type="ECO:0000256" key="7">
    <source>
        <dbReference type="SAM" id="Coils"/>
    </source>
</evidence>
<reference evidence="10 11" key="1">
    <citation type="journal article" date="2017" name="ISME J.">
        <title>An acid-tolerant ammonia-oxidizing ?-proteobacterium from soil.</title>
        <authorList>
            <person name="Hayatsu M."/>
            <person name="Tago K."/>
            <person name="Uchiyama I."/>
            <person name="Toyoda A."/>
            <person name="Wang Y."/>
            <person name="Shimomura Y."/>
            <person name="Okubo T."/>
            <person name="Kurisu F."/>
            <person name="Hirono Y."/>
            <person name="Nonaka K."/>
            <person name="Akiyama H."/>
            <person name="Itoh T."/>
            <person name="Takami H."/>
        </authorList>
    </citation>
    <scope>NUCLEOTIDE SEQUENCE [LARGE SCALE GENOMIC DNA]</scope>
    <source>
        <strain evidence="10 11">TAO100</strain>
    </source>
</reference>
<protein>
    <recommendedName>
        <fullName evidence="5">Exodeoxyribonuclease 7 large subunit</fullName>
        <ecNumber evidence="5">3.1.11.6</ecNumber>
    </recommendedName>
    <alternativeName>
        <fullName evidence="5">Exodeoxyribonuclease VII large subunit</fullName>
        <shortName evidence="5">Exonuclease VII large subunit</shortName>
    </alternativeName>
</protein>
<dbReference type="Pfam" id="PF02601">
    <property type="entry name" value="Exonuc_VII_L"/>
    <property type="match status" value="1"/>
</dbReference>
<keyword evidence="7" id="KW-0175">Coiled coil</keyword>
<keyword evidence="4 5" id="KW-0269">Exonuclease</keyword>
<dbReference type="GO" id="GO:0005737">
    <property type="term" value="C:cytoplasm"/>
    <property type="evidence" value="ECO:0007669"/>
    <property type="project" value="UniProtKB-SubCell"/>
</dbReference>
<dbReference type="AlphaFoldDB" id="A0A1Q2SPL1"/>